<accession>A0ACB9J724</accession>
<dbReference type="Proteomes" id="UP001056120">
    <property type="component" value="Linkage Group LG05"/>
</dbReference>
<evidence type="ECO:0000313" key="2">
    <source>
        <dbReference type="Proteomes" id="UP001056120"/>
    </source>
</evidence>
<comment type="caution">
    <text evidence="1">The sequence shown here is derived from an EMBL/GenBank/DDBJ whole genome shotgun (WGS) entry which is preliminary data.</text>
</comment>
<name>A0ACB9J724_9ASTR</name>
<reference evidence="1 2" key="2">
    <citation type="journal article" date="2022" name="Mol. Ecol. Resour.">
        <title>The genomes of chicory, endive, great burdock and yacon provide insights into Asteraceae paleo-polyploidization history and plant inulin production.</title>
        <authorList>
            <person name="Fan W."/>
            <person name="Wang S."/>
            <person name="Wang H."/>
            <person name="Wang A."/>
            <person name="Jiang F."/>
            <person name="Liu H."/>
            <person name="Zhao H."/>
            <person name="Xu D."/>
            <person name="Zhang Y."/>
        </authorList>
    </citation>
    <scope>NUCLEOTIDE SEQUENCE [LARGE SCALE GENOMIC DNA]</scope>
    <source>
        <strain evidence="2">cv. Yunnan</strain>
        <tissue evidence="1">Leaves</tissue>
    </source>
</reference>
<organism evidence="1 2">
    <name type="scientific">Smallanthus sonchifolius</name>
    <dbReference type="NCBI Taxonomy" id="185202"/>
    <lineage>
        <taxon>Eukaryota</taxon>
        <taxon>Viridiplantae</taxon>
        <taxon>Streptophyta</taxon>
        <taxon>Embryophyta</taxon>
        <taxon>Tracheophyta</taxon>
        <taxon>Spermatophyta</taxon>
        <taxon>Magnoliopsida</taxon>
        <taxon>eudicotyledons</taxon>
        <taxon>Gunneridae</taxon>
        <taxon>Pentapetalae</taxon>
        <taxon>asterids</taxon>
        <taxon>campanulids</taxon>
        <taxon>Asterales</taxon>
        <taxon>Asteraceae</taxon>
        <taxon>Asteroideae</taxon>
        <taxon>Heliantheae alliance</taxon>
        <taxon>Millerieae</taxon>
        <taxon>Smallanthus</taxon>
    </lineage>
</organism>
<protein>
    <submittedName>
        <fullName evidence="1">Uncharacterized protein</fullName>
    </submittedName>
</protein>
<gene>
    <name evidence="1" type="ORF">L1987_15971</name>
</gene>
<reference evidence="2" key="1">
    <citation type="journal article" date="2022" name="Mol. Ecol. Resour.">
        <title>The genomes of chicory, endive, great burdock and yacon provide insights into Asteraceae palaeo-polyploidization history and plant inulin production.</title>
        <authorList>
            <person name="Fan W."/>
            <person name="Wang S."/>
            <person name="Wang H."/>
            <person name="Wang A."/>
            <person name="Jiang F."/>
            <person name="Liu H."/>
            <person name="Zhao H."/>
            <person name="Xu D."/>
            <person name="Zhang Y."/>
        </authorList>
    </citation>
    <scope>NUCLEOTIDE SEQUENCE [LARGE SCALE GENOMIC DNA]</scope>
    <source>
        <strain evidence="2">cv. Yunnan</strain>
    </source>
</reference>
<keyword evidence="2" id="KW-1185">Reference proteome</keyword>
<dbReference type="EMBL" id="CM042022">
    <property type="protein sequence ID" value="KAI3816278.1"/>
    <property type="molecule type" value="Genomic_DNA"/>
</dbReference>
<proteinExistence type="predicted"/>
<evidence type="ECO:0000313" key="1">
    <source>
        <dbReference type="EMBL" id="KAI3816278.1"/>
    </source>
</evidence>
<sequence length="81" mass="9450">MSISTSLLSKRFYSFLQQGIAESVDNPDWIHEFLIENLSGRLAIIRIKIDSYNLAHNFVRRFTVSKFFGDDNSMAEKEKYV</sequence>